<proteinExistence type="predicted"/>
<keyword evidence="6" id="KW-1185">Reference proteome</keyword>
<protein>
    <recommendedName>
        <fullName evidence="7">Ca2+-binding RTX toxin-like protein</fullName>
    </recommendedName>
</protein>
<feature type="region of interest" description="Disordered" evidence="4">
    <location>
        <begin position="1563"/>
        <end position="1583"/>
    </location>
</feature>
<comment type="subcellular location">
    <subcellularLocation>
        <location evidence="1">Secreted</location>
    </subcellularLocation>
</comment>
<dbReference type="SUPFAM" id="SSF49899">
    <property type="entry name" value="Concanavalin A-like lectins/glucanases"/>
    <property type="match status" value="2"/>
</dbReference>
<evidence type="ECO:0000256" key="2">
    <source>
        <dbReference type="ARBA" id="ARBA00022525"/>
    </source>
</evidence>
<dbReference type="Gene3D" id="2.150.10.10">
    <property type="entry name" value="Serralysin-like metalloprotease, C-terminal"/>
    <property type="match status" value="16"/>
</dbReference>
<gene>
    <name evidence="5" type="ORF">M3P05_15340</name>
</gene>
<keyword evidence="2" id="KW-0964">Secreted</keyword>
<dbReference type="InterPro" id="IPR011049">
    <property type="entry name" value="Serralysin-like_metalloprot_C"/>
</dbReference>
<dbReference type="Gene3D" id="2.60.120.200">
    <property type="match status" value="2"/>
</dbReference>
<dbReference type="RefSeq" id="WP_249700817.1">
    <property type="nucleotide sequence ID" value="NZ_JAMFLX010000023.1"/>
</dbReference>
<dbReference type="PANTHER" id="PTHR38340">
    <property type="entry name" value="S-LAYER PROTEIN"/>
    <property type="match status" value="1"/>
</dbReference>
<comment type="caution">
    <text evidence="5">The sequence shown here is derived from an EMBL/GenBank/DDBJ whole genome shotgun (WGS) entry which is preliminary data.</text>
</comment>
<evidence type="ECO:0008006" key="7">
    <source>
        <dbReference type="Google" id="ProtNLM"/>
    </source>
</evidence>
<dbReference type="InterPro" id="IPR050557">
    <property type="entry name" value="RTX_toxin/Mannuronan_C5-epim"/>
</dbReference>
<evidence type="ECO:0000313" key="6">
    <source>
        <dbReference type="Proteomes" id="UP001203338"/>
    </source>
</evidence>
<evidence type="ECO:0000256" key="4">
    <source>
        <dbReference type="SAM" id="MobiDB-lite"/>
    </source>
</evidence>
<name>A0ABT0PIZ4_9GAMM</name>
<dbReference type="PRINTS" id="PR00313">
    <property type="entry name" value="CABNDNGRPT"/>
</dbReference>
<dbReference type="PANTHER" id="PTHR38340:SF1">
    <property type="entry name" value="S-LAYER PROTEIN"/>
    <property type="match status" value="1"/>
</dbReference>
<evidence type="ECO:0000256" key="3">
    <source>
        <dbReference type="ARBA" id="ARBA00022837"/>
    </source>
</evidence>
<dbReference type="EMBL" id="JAMFLX010000023">
    <property type="protein sequence ID" value="MCL6271298.1"/>
    <property type="molecule type" value="Genomic_DNA"/>
</dbReference>
<dbReference type="PROSITE" id="PS00330">
    <property type="entry name" value="HEMOLYSIN_CALCIUM"/>
    <property type="match status" value="12"/>
</dbReference>
<sequence length="3938" mass="418368">MSDSNNATLNQLNNEMTSDSTNEIMATFLSKYTHLLKQEVIEAELTGKELNISYETMVELMEDSAREHGSEAGAELIRGLKSDTGTKSTVSSYISDPSKTITQAPDSLLTDFEDRYQEVEDAPDAPNDEYDFDSFTGLRKLGPSYYGAGTRITGDIGKFQKGLNQVRAHKLQAILSDKNISKAARAAATRELGGYQLDLAGEGDGKAPVNRGSLRGGVPGTAVKGVVTLAGIGSSAWGIATTSQGLGTATGSDKAKSILSITKGGFGIAKGIYSLTDTIATQIVKSAGKNAMGGVAGYFSTAAVKGAGGLTASSAVTRATAGFMIGIGSALAVASGATAVALNSIKANDARKEGNHGQAAVYGVMATLDAVGTVLSVASLVCDFIPGIGTAISAVLDVVNLGIAGINTALSFVAEMVDTRSDEQKTRAAFEEYINSDAFNKYIDSVASGFAEQGYDLLQYITDAETTGTTEGGADGTQVDDTIRKYLNDRARALADGDLRQVILDRSSIGRTLSGGSKDDYIDGGVGSDTIYGLGGNDILIGGDGDDTIDGGDGDDQIAGGADNDIIRGGRGDDVLLGGSGDDVLYGGPGNDYLSGGAGSDELYGGGGDDTLDPGAGHFIVDGGDGSDTLILAEIDVPLVGMGDRTSAYQLKNNRRGDFDYTLNLSDDSPSVRNGLAESVTGSPTKTGKYTDFKWMLDNLSDQQTKDKIMSGDGAMKELYDFGRNLDPGNTPQVSWDIRNQLVSVGRDGANTNYRPWYRLGHGGGPDNFMVRSMNDIKSHFNGGNVDLAKNEANESLGYKNKYTGSANNLFGRLKNWANNSDRGVYLLGKVRVSIPRYWKKISQQSTYEEYQQGTWKSSFDNFGVVNRAKDYVRNKGFKSYHVKYNSHRVNRVKGRANATKTYKDELKVEFDAHYVRKDETWTGSMFSNGKQLFFYSQGGDGAEPVLMEFNTNDLVYQYENYNTEGSRNAAARFYSGLAENLDTGGPVSNVENVVGSNINDHITGDASSNTLIGKNGNDHLDGKAGDDLIDGGAGNDTLIGGDGNDMLIAGSGNDSLTGGAGNDVLVAGSGDDTYSGGEGKDLLSFEKVTTGVTVDLTDEDNNITGIESLKGSNFADSLTGDDQANTIIGGAGNDIINGGAGDDVLSGGSGDDLVDGGDGFDWVTAKDNAVMGIYIGSGTARRQVGHFDLEAGQIVINSSDYDYEISFDITINGKSYTAKATESKPIKWADLSTGVDMFSALDRIRGNSTVKYSNAGNTLEAAISHVDGMTIDLESTSGDRYRNIEGVIGTYGADRIYGDSKDNVFDSGNGDDKVYGRGGDDRFIATSWGNNLYDGGAGNDTIVYNAENAPTVEMAENQGGLAGQILEGNSSSFALKVTLGSESGKYIRIENYKRDPASSKITLTMSAYNKDGTKIGTWTHKTLGGAVNSGNSNTVVANESGISITTGNIKKGADDLSKLYITIDNTRYVLDENIGNNANYSHGFNIYQFRHDNTATYERTGLNANLANGTVKHSWDKQYKPLISFEPTSGDRDWPHVVNVFDQSNTRVLTDRISGIENLSGTSGNDTITGDSNNNTLVGNDGNDTISGGAGIDVISGGAGADRLDGGEGKDTLSVEYAGQSMLVDLANNISSEASRYRVDGYAAGSLAKGTKISLITTDGNNQEVRFDYVLKRNAAAYEWPTLLHSALENDPAGQYIIGTKGKSGYKERIVQFATSNSLQFQINGHDRSNVLVAESSATGTQGRDRDVLSNFEDIIGSDHADRLVGDGKDNTIAGGKGRDVIIGGAGGDKLTGEEGDDYIQGDEGVDLLIGGAGRDTLKGGADDDVILGGDGNDTLLGGAGDDALYLDGGTDIADGGTGDDSYLVYASSRNSTITDLQGKNNIFFQDMSSSGVRMSLSSSNDGAWLTLHKTFTIKEDKDSKESREETVTLVRIKLGGTEMAGKLSDKLNQSGLAGFKQGLTDLFSKVAVLRFSDGSITPDGLVTYFLTVRTNSPFLRGGGADNDTLTGDSLNNVIFGRNGNDTLTGKGGNDYLNGGSGDDTYVWNAGDGRDVIIDTDGADTLQINNIDNKSLVYQRIGSDLFIFDSSNSQTIADSASLIQVKGYFTESSRIEKISVGTQVISHDQVVAAAALNTAPASLELLGQTIKYGNDSNNTLIGKSGDDLLSSAGGDDALYGGAGNDRMYGGEGSDILNGGSGSNVLLGDGGNDLLISQGYDTLIGGTGQDTYRLIARGGRIQTATIADEDNGSKIELINSEMKLSTLTVNVSDDGNNLELFSGKHLLARLDIRKWLRTIQSTQSTDEVVNSLVAKFSQIKVNQEVLAGDNLKAFFKKPLAGMIYQKRLKALAGLDMSGQRMLFKREGNDLILHRVSTNKTVSLSDLRDATFVGHFKGYFDSSHASKPLDIAGENFSSAGLDKEAKVTQEYYRQVLADTDLSAAGLKQSGNDLLVYTGQSQSTLASAKPVVLEDFFSSDNNRSYTYSTNLDTDQLQVVGDKEVNGRYGQLSLSDDGSWSYKPHAWLTDSLVGHWTFGVKNNQVADLATAGSHNDTGFISGNVTSIAGNRGNAVQFDGNGRINLSDSSDINMYSNFVGGASGGRIARDTMERTIHLSVKLSEADRTGRHVIYEEGGSHAGYNIYLDNGKLYVGQWGYLQANIPDKNRWSQFTEVSLDGINTGEWMQISLARGREVTSTGQDFNQRYGYGVFLNGNKVGSGAGGRVFQHGDEAAFGNVSLHNYNGAMVPGKTRFHDGISSGADYGFHGAIDEARFYNTALSDDQVKILSEVSRDQATEVLSYELSDGVNRYQMDVRVDSMAAINGSQLGGNLSFADQSGQISLSAKEMQYLLVETQRELGNSSNGDTKVQQLVNTAKANLGTFTHSTDNSDVTISSHSNILMGTAGNDALVAADGNRLLMGGEGNDALHSGKGKNTLLGGHGNDTYYYSKGDGQDVIFDRSGSDQLQLNNLSLSELVFRREGTHLKISMLDGSAELITVQDHFAGHKLEKISIGGQLLLSADIDKLVSETITRGDSNNNTLTGNSGANVLLGAAGDDTLSGGAGDDRLYGGEGADVLSGGSGNNILLGNTGNDTLISHGFDTLIGGTGEDTYRLIAGGNAYQAATIADEDNDSKIEIVKAGMALSQLRVNVSQDGNNLELSSQGQLLARLDVSGWLQTIQSSQSTDQVINSLVAKFSQIKVNQEVLAGDDLKTFFKSPLDSMVYQKRLQALASQNMTGKRLLFKREGNDLILHSVGINNAVTLSDLRDAALVGHFKGYFESGYANQPLNIAGESYTPADLQKNFDSTQGYMRQVLTNSDLADAGLKKSGNDLLVYVGQGQSTLSSAKPIVLENFFNNESSSESYTYSTAINGNQLQATETKEVSGRYGKLLIADDGSWSYKPHAWLTDSQVGHWTFGVKNNQVADLATAGSHKDAGIISGNVTSIAGNRGNAVQFDGNGRINLSDSSDINMYSNFVGGASGGRIARDTMERTIHLSVKLSEADRTGRHVIYEEGGSHAGYNIYLDNGKLYVGQWGYLQANIPDKNRWSQFTEVSLDGINTGEWMQISLARGREVTSTGQDFNQRYGYGVFLNGNKVGSGAGGRVFQHGDEAAFGNVSLHNYNGAMVPGKTRFHDGVSSGADYGFHGAIDEARIYNSALSEDQVKILSDISRNQASEVLSYEVTDGVNRYQMNVRVDSMAAINGSQLGGNLSFVDQSGQISLSAKEMQYLLIETQQKLGGSSDGDTRVQQLVNASRASLGTLSHSTDNADVTISSASNILMGSTSDDVLTAAETNRLLMAGEGNDSLYAGKGGNILLGGHGDDSYFYSKGDGQDLILDRSGNDRLQLNNLSLDELVFEKQGSHLRILTLDGSTLGKASDQITIQDYFAGHKVEEISLAGKKLHSSDVNKLVQATAQFLGQNGGDANAVSVSEHRDQLSQLSVNALV</sequence>
<dbReference type="Pfam" id="PF00353">
    <property type="entry name" value="HemolysinCabind"/>
    <property type="match status" value="18"/>
</dbReference>
<dbReference type="InterPro" id="IPR018511">
    <property type="entry name" value="Hemolysin-typ_Ca-bd_CS"/>
</dbReference>
<organism evidence="5 6">
    <name type="scientific">Parendozoicomonas callyspongiae</name>
    <dbReference type="NCBI Taxonomy" id="2942213"/>
    <lineage>
        <taxon>Bacteria</taxon>
        <taxon>Pseudomonadati</taxon>
        <taxon>Pseudomonadota</taxon>
        <taxon>Gammaproteobacteria</taxon>
        <taxon>Oceanospirillales</taxon>
        <taxon>Endozoicomonadaceae</taxon>
        <taxon>Parendozoicomonas</taxon>
    </lineage>
</organism>
<reference evidence="5 6" key="1">
    <citation type="submission" date="2022-05" db="EMBL/GenBank/DDBJ databases">
        <authorList>
            <person name="Park J.-S."/>
        </authorList>
    </citation>
    <scope>NUCLEOTIDE SEQUENCE [LARGE SCALE GENOMIC DNA]</scope>
    <source>
        <strain evidence="5 6">2012CJ34-2</strain>
    </source>
</reference>
<dbReference type="Proteomes" id="UP001203338">
    <property type="component" value="Unassembled WGS sequence"/>
</dbReference>
<evidence type="ECO:0000313" key="5">
    <source>
        <dbReference type="EMBL" id="MCL6271298.1"/>
    </source>
</evidence>
<dbReference type="InterPro" id="IPR001343">
    <property type="entry name" value="Hemolysn_Ca-bd"/>
</dbReference>
<accession>A0ABT0PIZ4</accession>
<keyword evidence="3" id="KW-0106">Calcium</keyword>
<dbReference type="SUPFAM" id="SSF51120">
    <property type="entry name" value="beta-Roll"/>
    <property type="match status" value="12"/>
</dbReference>
<evidence type="ECO:0000256" key="1">
    <source>
        <dbReference type="ARBA" id="ARBA00004613"/>
    </source>
</evidence>
<dbReference type="InterPro" id="IPR013320">
    <property type="entry name" value="ConA-like_dom_sf"/>
</dbReference>